<dbReference type="Proteomes" id="UP000554482">
    <property type="component" value="Unassembled WGS sequence"/>
</dbReference>
<dbReference type="GO" id="GO:0003676">
    <property type="term" value="F:nucleic acid binding"/>
    <property type="evidence" value="ECO:0007669"/>
    <property type="project" value="InterPro"/>
</dbReference>
<feature type="domain" description="C2H2-type" evidence="2">
    <location>
        <begin position="60"/>
        <end position="84"/>
    </location>
</feature>
<dbReference type="AlphaFoldDB" id="A0A7J6VT04"/>
<dbReference type="PANTHER" id="PTHR47487:SF8">
    <property type="entry name" value="OS08G0270900 PROTEIN"/>
    <property type="match status" value="1"/>
</dbReference>
<keyword evidence="5" id="KW-1185">Reference proteome</keyword>
<dbReference type="SMART" id="SM00451">
    <property type="entry name" value="ZnF_U1"/>
    <property type="match status" value="2"/>
</dbReference>
<feature type="domain" description="C2H2-type" evidence="2">
    <location>
        <begin position="221"/>
        <end position="245"/>
    </location>
</feature>
<feature type="compositionally biased region" description="Polar residues" evidence="1">
    <location>
        <begin position="117"/>
        <end position="128"/>
    </location>
</feature>
<reference evidence="4 5" key="1">
    <citation type="submission" date="2020-06" db="EMBL/GenBank/DDBJ databases">
        <title>Transcriptomic and genomic resources for Thalictrum thalictroides and T. hernandezii: Facilitating candidate gene discovery in an emerging model plant lineage.</title>
        <authorList>
            <person name="Arias T."/>
            <person name="Riano-Pachon D.M."/>
            <person name="Di Stilio V.S."/>
        </authorList>
    </citation>
    <scope>NUCLEOTIDE SEQUENCE [LARGE SCALE GENOMIC DNA]</scope>
    <source>
        <strain evidence="5">cv. WT478/WT964</strain>
        <tissue evidence="4">Leaves</tissue>
    </source>
</reference>
<feature type="region of interest" description="Disordered" evidence="1">
    <location>
        <begin position="192"/>
        <end position="217"/>
    </location>
</feature>
<protein>
    <submittedName>
        <fullName evidence="4">Hva22-like protein</fullName>
    </submittedName>
</protein>
<name>A0A7J6VT04_THATH</name>
<gene>
    <name evidence="4" type="ORF">FRX31_022512</name>
</gene>
<evidence type="ECO:0000259" key="3">
    <source>
        <dbReference type="SMART" id="SM00451"/>
    </source>
</evidence>
<feature type="domain" description="U1-type" evidence="3">
    <location>
        <begin position="218"/>
        <end position="252"/>
    </location>
</feature>
<dbReference type="SUPFAM" id="SSF57667">
    <property type="entry name" value="beta-beta-alpha zinc fingers"/>
    <property type="match status" value="2"/>
</dbReference>
<evidence type="ECO:0000313" key="4">
    <source>
        <dbReference type="EMBL" id="KAF5187901.1"/>
    </source>
</evidence>
<feature type="compositionally biased region" description="Polar residues" evidence="1">
    <location>
        <begin position="195"/>
        <end position="217"/>
    </location>
</feature>
<evidence type="ECO:0000259" key="2">
    <source>
        <dbReference type="SMART" id="SM00355"/>
    </source>
</evidence>
<dbReference type="GO" id="GO:0008270">
    <property type="term" value="F:zinc ion binding"/>
    <property type="evidence" value="ECO:0007669"/>
    <property type="project" value="InterPro"/>
</dbReference>
<dbReference type="EMBL" id="JABWDY010027426">
    <property type="protein sequence ID" value="KAF5187901.1"/>
    <property type="molecule type" value="Genomic_DNA"/>
</dbReference>
<sequence>MKSEVAETFDRVDLIVPIPTHTDCKSVAIAEKKLLLGSELEDGSTAHCGSSVLVEAQKEWTCALCQVCTSSELVLQKHLQGKKHKAKEKEIEKTMAVKNRFTSTSNSKRTDKPKLTSYPNSGKTSESKCKVTQNAGLHGQVPKDKPIKEFVENSVGFTKKKENNAGLHGQAPKDKPVKEFVENSVGFTQKKENSVGVTRSSDQSIQKRQSNANSVTKPSNLWCDKCRVKCSSSNNLIDHFRGRKHLARLQEG</sequence>
<proteinExistence type="predicted"/>
<accession>A0A7J6VT04</accession>
<dbReference type="InterPro" id="IPR003604">
    <property type="entry name" value="Matrin/U1-like-C_Znf_C2H2"/>
</dbReference>
<dbReference type="PANTHER" id="PTHR47487">
    <property type="entry name" value="OS06G0651300 PROTEIN-RELATED"/>
    <property type="match status" value="1"/>
</dbReference>
<feature type="region of interest" description="Disordered" evidence="1">
    <location>
        <begin position="100"/>
        <end position="128"/>
    </location>
</feature>
<dbReference type="Gene3D" id="3.30.160.60">
    <property type="entry name" value="Classic Zinc Finger"/>
    <property type="match status" value="2"/>
</dbReference>
<evidence type="ECO:0000313" key="5">
    <source>
        <dbReference type="Proteomes" id="UP000554482"/>
    </source>
</evidence>
<feature type="domain" description="U1-type" evidence="3">
    <location>
        <begin position="57"/>
        <end position="91"/>
    </location>
</feature>
<organism evidence="4 5">
    <name type="scientific">Thalictrum thalictroides</name>
    <name type="common">Rue-anemone</name>
    <name type="synonym">Anemone thalictroides</name>
    <dbReference type="NCBI Taxonomy" id="46969"/>
    <lineage>
        <taxon>Eukaryota</taxon>
        <taxon>Viridiplantae</taxon>
        <taxon>Streptophyta</taxon>
        <taxon>Embryophyta</taxon>
        <taxon>Tracheophyta</taxon>
        <taxon>Spermatophyta</taxon>
        <taxon>Magnoliopsida</taxon>
        <taxon>Ranunculales</taxon>
        <taxon>Ranunculaceae</taxon>
        <taxon>Thalictroideae</taxon>
        <taxon>Thalictrum</taxon>
    </lineage>
</organism>
<dbReference type="InterPro" id="IPR036236">
    <property type="entry name" value="Znf_C2H2_sf"/>
</dbReference>
<evidence type="ECO:0000256" key="1">
    <source>
        <dbReference type="SAM" id="MobiDB-lite"/>
    </source>
</evidence>
<dbReference type="SMART" id="SM00355">
    <property type="entry name" value="ZnF_C2H2"/>
    <property type="match status" value="2"/>
</dbReference>
<comment type="caution">
    <text evidence="4">The sequence shown here is derived from an EMBL/GenBank/DDBJ whole genome shotgun (WGS) entry which is preliminary data.</text>
</comment>
<dbReference type="Pfam" id="PF12874">
    <property type="entry name" value="zf-met"/>
    <property type="match status" value="2"/>
</dbReference>
<dbReference type="OrthoDB" id="434647at2759"/>
<dbReference type="InterPro" id="IPR013087">
    <property type="entry name" value="Znf_C2H2_type"/>
</dbReference>